<dbReference type="Proteomes" id="UP000625711">
    <property type="component" value="Unassembled WGS sequence"/>
</dbReference>
<evidence type="ECO:0000256" key="1">
    <source>
        <dbReference type="SAM" id="Coils"/>
    </source>
</evidence>
<feature type="coiled-coil region" evidence="1">
    <location>
        <begin position="330"/>
        <end position="403"/>
    </location>
</feature>
<evidence type="ECO:0000313" key="4">
    <source>
        <dbReference type="EMBL" id="KAF7267551.1"/>
    </source>
</evidence>
<reference evidence="4" key="1">
    <citation type="submission" date="2020-08" db="EMBL/GenBank/DDBJ databases">
        <title>Genome sequencing and assembly of the red palm weevil Rhynchophorus ferrugineus.</title>
        <authorList>
            <person name="Dias G.B."/>
            <person name="Bergman C.M."/>
            <person name="Manee M."/>
        </authorList>
    </citation>
    <scope>NUCLEOTIDE SEQUENCE</scope>
    <source>
        <strain evidence="4">AA-2017</strain>
        <tissue evidence="4">Whole larva</tissue>
    </source>
</reference>
<evidence type="ECO:0008006" key="6">
    <source>
        <dbReference type="Google" id="ProtNLM"/>
    </source>
</evidence>
<accession>A0A834M0N8</accession>
<dbReference type="AlphaFoldDB" id="A0A834M0N8"/>
<keyword evidence="3" id="KW-0812">Transmembrane</keyword>
<dbReference type="OrthoDB" id="5875463at2759"/>
<sequence>MVLTVPIIYISVLVVASFSLCLVFKYGIKKKSYEEALAEHRKHTNALLGTKPKLKEKKIKKAAKKLNKDKSGPDANIEEEAAEENDTVESSNELDKTDKPKEKKEKISQKDKPSPKQITTHVEFKEKPEEFPEVPIEKEITEVIIKKCVKKGKSILINKDQKEATNLSTNLSPLGINHFDVIHPKDELEMLHPNTVDSRKTDSPIEEKKSERPVGNKKNKQKQENEKTVAGPTAIPTEPVEKTKEEIIVSSMVSASQEPVPNAGKEKKKKKSDFHTKQQLTAERDNLIYALRNAELSRSEVQLLIDLLLNKQLEAPAVIDEWTEGKSDPVQKLKKQLAEKEKLLAEEQEVLVGVQTKLKEVRSEQLAERAQMQQKLRAAEEGKIELIANHNRLQQKIQELEDFRKKEAVQVQRLIEENKTLHMQYDTICKEREIILHLKAENGSLTTDLQRLQQELQEHVRNYQACVLEIQSLQEELVRTESNHTYALAAAVEKEQRLLENARKEEQRLRDIIDKLEMEKTIQANGSADVSKAHEVQLLNLTNELTSVKSELSSTTEKFHEAERQYQTELKTSADNYAKLKMELSEQLNKNNELRRKNWKVMEALNAAEIRNKATAVPDIDKLTCEIKLKEEDAQKQFLQRLFPTLEDLKAVSAQTWQQEYERVITDYLKELQDKPAVTISCQDQNEEVARLKAQILHYKSVIDDAEGTLNSLQMNVEKEEIQWRNKLAEKDAELQELRNKFVEQQGNECVSPDVNGIKFAYKCIEQSLPVIIEELQNKVTQLDNQLEQEKLDKQKLISEKQTSKHTNKMFPVDSTSTIEKLSEELDRAREQLRLEQTKNAVYQNGKSS</sequence>
<organism evidence="4 5">
    <name type="scientific">Rhynchophorus ferrugineus</name>
    <name type="common">Red palm weevil</name>
    <name type="synonym">Curculio ferrugineus</name>
    <dbReference type="NCBI Taxonomy" id="354439"/>
    <lineage>
        <taxon>Eukaryota</taxon>
        <taxon>Metazoa</taxon>
        <taxon>Ecdysozoa</taxon>
        <taxon>Arthropoda</taxon>
        <taxon>Hexapoda</taxon>
        <taxon>Insecta</taxon>
        <taxon>Pterygota</taxon>
        <taxon>Neoptera</taxon>
        <taxon>Endopterygota</taxon>
        <taxon>Coleoptera</taxon>
        <taxon>Polyphaga</taxon>
        <taxon>Cucujiformia</taxon>
        <taxon>Curculionidae</taxon>
        <taxon>Dryophthorinae</taxon>
        <taxon>Rhynchophorus</taxon>
    </lineage>
</organism>
<keyword evidence="3" id="KW-0472">Membrane</keyword>
<dbReference type="PANTHER" id="PTHR18939:SF4">
    <property type="entry name" value="RIBOSOME-BINDING PROTEIN 1"/>
    <property type="match status" value="1"/>
</dbReference>
<dbReference type="GO" id="GO:0005789">
    <property type="term" value="C:endoplasmic reticulum membrane"/>
    <property type="evidence" value="ECO:0007669"/>
    <property type="project" value="TreeGrafter"/>
</dbReference>
<feature type="region of interest" description="Disordered" evidence="2">
    <location>
        <begin position="188"/>
        <end position="278"/>
    </location>
</feature>
<gene>
    <name evidence="4" type="ORF">GWI33_019221</name>
</gene>
<feature type="region of interest" description="Disordered" evidence="2">
    <location>
        <begin position="798"/>
        <end position="817"/>
    </location>
</feature>
<comment type="caution">
    <text evidence="4">The sequence shown here is derived from an EMBL/GenBank/DDBJ whole genome shotgun (WGS) entry which is preliminary data.</text>
</comment>
<proteinExistence type="predicted"/>
<feature type="transmembrane region" description="Helical" evidence="3">
    <location>
        <begin position="6"/>
        <end position="24"/>
    </location>
</feature>
<keyword evidence="5" id="KW-1185">Reference proteome</keyword>
<dbReference type="PANTHER" id="PTHR18939">
    <property type="entry name" value="RIBOSOME BINDING PROTEIN-1"/>
    <property type="match status" value="1"/>
</dbReference>
<feature type="compositionally biased region" description="Acidic residues" evidence="2">
    <location>
        <begin position="76"/>
        <end position="87"/>
    </location>
</feature>
<protein>
    <recommendedName>
        <fullName evidence="6">Kinectin</fullName>
    </recommendedName>
</protein>
<evidence type="ECO:0000313" key="5">
    <source>
        <dbReference type="Proteomes" id="UP000625711"/>
    </source>
</evidence>
<evidence type="ECO:0000256" key="3">
    <source>
        <dbReference type="SAM" id="Phobius"/>
    </source>
</evidence>
<dbReference type="EMBL" id="JAACXV010014407">
    <property type="protein sequence ID" value="KAF7267551.1"/>
    <property type="molecule type" value="Genomic_DNA"/>
</dbReference>
<feature type="coiled-coil region" evidence="1">
    <location>
        <begin position="703"/>
        <end position="748"/>
    </location>
</feature>
<feature type="region of interest" description="Disordered" evidence="2">
    <location>
        <begin position="62"/>
        <end position="119"/>
    </location>
</feature>
<feature type="compositionally biased region" description="Basic and acidic residues" evidence="2">
    <location>
        <begin position="93"/>
        <end position="114"/>
    </location>
</feature>
<keyword evidence="3" id="KW-1133">Transmembrane helix</keyword>
<name>A0A834M0N8_RHYFE</name>
<dbReference type="InterPro" id="IPR040248">
    <property type="entry name" value="RRBP1"/>
</dbReference>
<keyword evidence="1" id="KW-0175">Coiled coil</keyword>
<feature type="compositionally biased region" description="Basic and acidic residues" evidence="2">
    <location>
        <begin position="197"/>
        <end position="214"/>
    </location>
</feature>
<feature type="coiled-coil region" evidence="1">
    <location>
        <begin position="435"/>
        <end position="597"/>
    </location>
</feature>
<evidence type="ECO:0000256" key="2">
    <source>
        <dbReference type="SAM" id="MobiDB-lite"/>
    </source>
</evidence>